<dbReference type="PANTHER" id="PTHR33751:SF1">
    <property type="entry name" value="CBB3-TYPE CYTOCHROME C OXIDASE SUBUNIT FIXP"/>
    <property type="match status" value="1"/>
</dbReference>
<dbReference type="Pfam" id="PF14715">
    <property type="entry name" value="FixP_N"/>
    <property type="match status" value="1"/>
</dbReference>
<keyword evidence="8" id="KW-1133">Transmembrane helix</keyword>
<dbReference type="InterPro" id="IPR032858">
    <property type="entry name" value="CcoP_N"/>
</dbReference>
<feature type="domain" description="Cytochrome c" evidence="9">
    <location>
        <begin position="98"/>
        <end position="177"/>
    </location>
</feature>
<dbReference type="AlphaFoldDB" id="A0A5C6AD68"/>
<dbReference type="Pfam" id="PF13442">
    <property type="entry name" value="Cytochrome_CBB3"/>
    <property type="match status" value="1"/>
</dbReference>
<dbReference type="PANTHER" id="PTHR33751">
    <property type="entry name" value="CBB3-TYPE CYTOCHROME C OXIDASE SUBUNIT FIXP"/>
    <property type="match status" value="1"/>
</dbReference>
<evidence type="ECO:0000313" key="10">
    <source>
        <dbReference type="EMBL" id="TWT97559.1"/>
    </source>
</evidence>
<dbReference type="InterPro" id="IPR050597">
    <property type="entry name" value="Cytochrome_c_Oxidase_Subunit"/>
</dbReference>
<dbReference type="RefSeq" id="WP_146444490.1">
    <property type="nucleotide sequence ID" value="NZ_SJPR01000002.1"/>
</dbReference>
<evidence type="ECO:0000256" key="8">
    <source>
        <dbReference type="SAM" id="Phobius"/>
    </source>
</evidence>
<evidence type="ECO:0000256" key="4">
    <source>
        <dbReference type="ARBA" id="ARBA00022982"/>
    </source>
</evidence>
<evidence type="ECO:0000256" key="2">
    <source>
        <dbReference type="ARBA" id="ARBA00022617"/>
    </source>
</evidence>
<dbReference type="PROSITE" id="PS51007">
    <property type="entry name" value="CYTC"/>
    <property type="match status" value="1"/>
</dbReference>
<evidence type="ECO:0000256" key="7">
    <source>
        <dbReference type="SAM" id="MobiDB-lite"/>
    </source>
</evidence>
<dbReference type="InterPro" id="IPR008168">
    <property type="entry name" value="Cyt_C_IC"/>
</dbReference>
<keyword evidence="8" id="KW-0812">Transmembrane</keyword>
<feature type="compositionally biased region" description="Polar residues" evidence="7">
    <location>
        <begin position="199"/>
        <end position="213"/>
    </location>
</feature>
<sequence>MSEQSNPPAEGDEPTTLHSYDGIQEYDNPTPRWWDLIFVATIVFAPVYVIYFHAPNQGRTLAGQYEADLAENMRLQFGEIGDLTPDEPTILKYMGEEQWLKVGESTFKANCVSCHGRDAEGVSGPNLTDDYYINVKQIADIAKVVSGGAKNGAMPAWANRLHPNEIVLVSAYVASLRGENLPSKYAGDKGKEIAPWPSVPSQGEQTDGSPAAQ</sequence>
<dbReference type="Gene3D" id="6.10.280.130">
    <property type="match status" value="1"/>
</dbReference>
<dbReference type="InterPro" id="IPR036909">
    <property type="entry name" value="Cyt_c-like_dom_sf"/>
</dbReference>
<keyword evidence="3 6" id="KW-0479">Metal-binding</keyword>
<feature type="region of interest" description="Disordered" evidence="7">
    <location>
        <begin position="184"/>
        <end position="213"/>
    </location>
</feature>
<proteinExistence type="predicted"/>
<feature type="region of interest" description="Disordered" evidence="7">
    <location>
        <begin position="1"/>
        <end position="22"/>
    </location>
</feature>
<dbReference type="GO" id="GO:0020037">
    <property type="term" value="F:heme binding"/>
    <property type="evidence" value="ECO:0007669"/>
    <property type="project" value="InterPro"/>
</dbReference>
<dbReference type="GO" id="GO:0009055">
    <property type="term" value="F:electron transfer activity"/>
    <property type="evidence" value="ECO:0007669"/>
    <property type="project" value="InterPro"/>
</dbReference>
<dbReference type="SUPFAM" id="SSF46626">
    <property type="entry name" value="Cytochrome c"/>
    <property type="match status" value="1"/>
</dbReference>
<accession>A0A5C6AD68</accession>
<evidence type="ECO:0000259" key="9">
    <source>
        <dbReference type="PROSITE" id="PS51007"/>
    </source>
</evidence>
<dbReference type="GO" id="GO:0005506">
    <property type="term" value="F:iron ion binding"/>
    <property type="evidence" value="ECO:0007669"/>
    <property type="project" value="InterPro"/>
</dbReference>
<keyword evidence="2 6" id="KW-0349">Heme</keyword>
<reference evidence="10 11" key="1">
    <citation type="submission" date="2019-02" db="EMBL/GenBank/DDBJ databases">
        <title>Deep-cultivation of Planctomycetes and their phenomic and genomic characterization uncovers novel biology.</title>
        <authorList>
            <person name="Wiegand S."/>
            <person name="Jogler M."/>
            <person name="Boedeker C."/>
            <person name="Pinto D."/>
            <person name="Vollmers J."/>
            <person name="Rivas-Marin E."/>
            <person name="Kohn T."/>
            <person name="Peeters S.H."/>
            <person name="Heuer A."/>
            <person name="Rast P."/>
            <person name="Oberbeckmann S."/>
            <person name="Bunk B."/>
            <person name="Jeske O."/>
            <person name="Meyerdierks A."/>
            <person name="Storesund J.E."/>
            <person name="Kallscheuer N."/>
            <person name="Luecker S."/>
            <person name="Lage O.M."/>
            <person name="Pohl T."/>
            <person name="Merkel B.J."/>
            <person name="Hornburger P."/>
            <person name="Mueller R.-W."/>
            <person name="Bruemmer F."/>
            <person name="Labrenz M."/>
            <person name="Spormann A.M."/>
            <person name="Op Den Camp H."/>
            <person name="Overmann J."/>
            <person name="Amann R."/>
            <person name="Jetten M.S.M."/>
            <person name="Mascher T."/>
            <person name="Medema M.H."/>
            <person name="Devos D.P."/>
            <person name="Kaster A.-K."/>
            <person name="Ovreas L."/>
            <person name="Rohde M."/>
            <person name="Galperin M.Y."/>
            <person name="Jogler C."/>
        </authorList>
    </citation>
    <scope>NUCLEOTIDE SEQUENCE [LARGE SCALE GENOMIC DNA]</scope>
    <source>
        <strain evidence="10 11">Pla108</strain>
    </source>
</reference>
<dbReference type="EMBL" id="SJPR01000002">
    <property type="protein sequence ID" value="TWT97559.1"/>
    <property type="molecule type" value="Genomic_DNA"/>
</dbReference>
<organism evidence="10 11">
    <name type="scientific">Botrimarina colliarenosi</name>
    <dbReference type="NCBI Taxonomy" id="2528001"/>
    <lineage>
        <taxon>Bacteria</taxon>
        <taxon>Pseudomonadati</taxon>
        <taxon>Planctomycetota</taxon>
        <taxon>Planctomycetia</taxon>
        <taxon>Pirellulales</taxon>
        <taxon>Lacipirellulaceae</taxon>
        <taxon>Botrimarina</taxon>
    </lineage>
</organism>
<keyword evidence="1" id="KW-0813">Transport</keyword>
<evidence type="ECO:0000256" key="3">
    <source>
        <dbReference type="ARBA" id="ARBA00022723"/>
    </source>
</evidence>
<evidence type="ECO:0000256" key="1">
    <source>
        <dbReference type="ARBA" id="ARBA00022448"/>
    </source>
</evidence>
<evidence type="ECO:0000256" key="6">
    <source>
        <dbReference type="PROSITE-ProRule" id="PRU00433"/>
    </source>
</evidence>
<dbReference type="InterPro" id="IPR009056">
    <property type="entry name" value="Cyt_c-like_dom"/>
</dbReference>
<comment type="caution">
    <text evidence="10">The sequence shown here is derived from an EMBL/GenBank/DDBJ whole genome shotgun (WGS) entry which is preliminary data.</text>
</comment>
<evidence type="ECO:0000256" key="5">
    <source>
        <dbReference type="ARBA" id="ARBA00023004"/>
    </source>
</evidence>
<keyword evidence="11" id="KW-1185">Reference proteome</keyword>
<keyword evidence="5 6" id="KW-0408">Iron</keyword>
<dbReference type="Gene3D" id="1.10.760.10">
    <property type="entry name" value="Cytochrome c-like domain"/>
    <property type="match status" value="1"/>
</dbReference>
<keyword evidence="4" id="KW-0249">Electron transport</keyword>
<dbReference type="PRINTS" id="PR00605">
    <property type="entry name" value="CYTCHROMECIC"/>
</dbReference>
<protein>
    <submittedName>
        <fullName evidence="10">Cbb3-type cytochrome c oxidase subunit CcoP2</fullName>
    </submittedName>
</protein>
<keyword evidence="8" id="KW-0472">Membrane</keyword>
<dbReference type="Proteomes" id="UP000317421">
    <property type="component" value="Unassembled WGS sequence"/>
</dbReference>
<gene>
    <name evidence="10" type="primary">ccoP2</name>
    <name evidence="10" type="ORF">Pla108_17110</name>
</gene>
<name>A0A5C6AD68_9BACT</name>
<dbReference type="InterPro" id="IPR038414">
    <property type="entry name" value="CcoP_N_sf"/>
</dbReference>
<dbReference type="OrthoDB" id="7933886at2"/>
<evidence type="ECO:0000313" key="11">
    <source>
        <dbReference type="Proteomes" id="UP000317421"/>
    </source>
</evidence>
<feature type="transmembrane region" description="Helical" evidence="8">
    <location>
        <begin position="33"/>
        <end position="51"/>
    </location>
</feature>